<evidence type="ECO:0000313" key="2">
    <source>
        <dbReference type="Proteomes" id="UP000217507"/>
    </source>
</evidence>
<gene>
    <name evidence="1" type="ORF">NIES23_64420</name>
</gene>
<protein>
    <submittedName>
        <fullName evidence="1">Uncharacterized protein</fullName>
    </submittedName>
</protein>
<keyword evidence="1" id="KW-0614">Plasmid</keyword>
<name>A0A1Z4KX23_ANAVA</name>
<dbReference type="EMBL" id="AP018221">
    <property type="protein sequence ID" value="BAY73590.1"/>
    <property type="molecule type" value="Genomic_DNA"/>
</dbReference>
<accession>A0A1Z4KX23</accession>
<geneLocation type="plasmid" evidence="1">
    <name>plasmid5</name>
</geneLocation>
<reference evidence="1 2" key="1">
    <citation type="submission" date="2017-06" db="EMBL/GenBank/DDBJ databases">
        <title>Genome sequencing of cyanobaciteial culture collection at National Institute for Environmental Studies (NIES).</title>
        <authorList>
            <person name="Hirose Y."/>
            <person name="Shimura Y."/>
            <person name="Fujisawa T."/>
            <person name="Nakamura Y."/>
            <person name="Kawachi M."/>
        </authorList>
    </citation>
    <scope>NUCLEOTIDE SEQUENCE [LARGE SCALE GENOMIC DNA]</scope>
    <source>
        <strain evidence="1 2">NIES-23</strain>
        <plasmid evidence="2">Plasmid Plasmid5 dna</plasmid>
    </source>
</reference>
<sequence>MATSIFSDPQAQQRETRINEHLESCAEDLRGLIHVSGQFQKELETHALIASHMSQVSQDFYSNINQILIDWHQRQLGLDSQISQLTEQVQNLTSTVQELAATNGQLISQLISALHPPTVPTVARRAAKGE</sequence>
<dbReference type="Proteomes" id="UP000217507">
    <property type="component" value="Plasmid Plasmid5 dna"/>
</dbReference>
<organism evidence="1 2">
    <name type="scientific">Trichormus variabilis NIES-23</name>
    <dbReference type="NCBI Taxonomy" id="1973479"/>
    <lineage>
        <taxon>Bacteria</taxon>
        <taxon>Bacillati</taxon>
        <taxon>Cyanobacteriota</taxon>
        <taxon>Cyanophyceae</taxon>
        <taxon>Nostocales</taxon>
        <taxon>Nostocaceae</taxon>
        <taxon>Trichormus</taxon>
    </lineage>
</organism>
<evidence type="ECO:0000313" key="1">
    <source>
        <dbReference type="EMBL" id="BAY73590.1"/>
    </source>
</evidence>
<proteinExistence type="predicted"/>
<dbReference type="AlphaFoldDB" id="A0A1Z4KX23"/>